<feature type="signal peptide" evidence="1">
    <location>
        <begin position="1"/>
        <end position="32"/>
    </location>
</feature>
<comment type="caution">
    <text evidence="3">The sequence shown here is derived from an EMBL/GenBank/DDBJ whole genome shotgun (WGS) entry which is preliminary data.</text>
</comment>
<gene>
    <name evidence="3" type="ORF">NGF19_23540</name>
</gene>
<keyword evidence="1" id="KW-0732">Signal</keyword>
<organism evidence="3 4">
    <name type="scientific">Streptomyces macrolidinus</name>
    <dbReference type="NCBI Taxonomy" id="2952607"/>
    <lineage>
        <taxon>Bacteria</taxon>
        <taxon>Bacillati</taxon>
        <taxon>Actinomycetota</taxon>
        <taxon>Actinomycetes</taxon>
        <taxon>Kitasatosporales</taxon>
        <taxon>Streptomycetaceae</taxon>
        <taxon>Streptomyces</taxon>
    </lineage>
</organism>
<dbReference type="InterPro" id="IPR036691">
    <property type="entry name" value="Endo/exonu/phosph_ase_sf"/>
</dbReference>
<dbReference type="SUPFAM" id="SSF50405">
    <property type="entry name" value="Actin-crosslinking proteins"/>
    <property type="match status" value="2"/>
</dbReference>
<dbReference type="CDD" id="cd00257">
    <property type="entry name" value="beta-trefoil_FSCN-like"/>
    <property type="match status" value="1"/>
</dbReference>
<feature type="chain" id="PRO_5047096671" evidence="1">
    <location>
        <begin position="33"/>
        <end position="515"/>
    </location>
</feature>
<dbReference type="SUPFAM" id="SSF56219">
    <property type="entry name" value="DNase I-like"/>
    <property type="match status" value="1"/>
</dbReference>
<reference evidence="3 4" key="1">
    <citation type="submission" date="2022-05" db="EMBL/GenBank/DDBJ databases">
        <title>Streptomyces sp. nov. RY43-2 isolated from soil of a peat swamp forest.</title>
        <authorList>
            <person name="Kanchanasin P."/>
            <person name="Tanasupawat S."/>
            <person name="Phongsopitanun W."/>
        </authorList>
    </citation>
    <scope>NUCLEOTIDE SEQUENCE [LARGE SCALE GENOMIC DNA]</scope>
    <source>
        <strain evidence="3 4">RY43-2</strain>
    </source>
</reference>
<dbReference type="GO" id="GO:0004519">
    <property type="term" value="F:endonuclease activity"/>
    <property type="evidence" value="ECO:0007669"/>
    <property type="project" value="UniProtKB-KW"/>
</dbReference>
<keyword evidence="4" id="KW-1185">Reference proteome</keyword>
<keyword evidence="3" id="KW-0540">Nuclease</keyword>
<evidence type="ECO:0000256" key="1">
    <source>
        <dbReference type="SAM" id="SignalP"/>
    </source>
</evidence>
<keyword evidence="3" id="KW-0378">Hydrolase</keyword>
<feature type="domain" description="Endonuclease/exonuclease/phosphatase" evidence="2">
    <location>
        <begin position="214"/>
        <end position="503"/>
    </location>
</feature>
<proteinExistence type="predicted"/>
<dbReference type="RefSeq" id="WP_252427261.1">
    <property type="nucleotide sequence ID" value="NZ_JAMWMR010000024.1"/>
</dbReference>
<dbReference type="InterPro" id="IPR005135">
    <property type="entry name" value="Endo/exonuclease/phosphatase"/>
</dbReference>
<dbReference type="InterPro" id="IPR008999">
    <property type="entry name" value="Actin-crosslinking"/>
</dbReference>
<dbReference type="EMBL" id="JAMWMR010000024">
    <property type="protein sequence ID" value="MCN9243724.1"/>
    <property type="molecule type" value="Genomic_DNA"/>
</dbReference>
<dbReference type="Gene3D" id="2.80.10.50">
    <property type="match status" value="2"/>
</dbReference>
<evidence type="ECO:0000259" key="2">
    <source>
        <dbReference type="Pfam" id="PF03372"/>
    </source>
</evidence>
<protein>
    <submittedName>
        <fullName evidence="3">Endonuclease/exonuclease/phosphatase family protein</fullName>
    </submittedName>
</protein>
<evidence type="ECO:0000313" key="4">
    <source>
        <dbReference type="Proteomes" id="UP001523219"/>
    </source>
</evidence>
<dbReference type="Gene3D" id="3.60.10.10">
    <property type="entry name" value="Endonuclease/exonuclease/phosphatase"/>
    <property type="match status" value="1"/>
</dbReference>
<keyword evidence="3" id="KW-0255">Endonuclease</keyword>
<evidence type="ECO:0000313" key="3">
    <source>
        <dbReference type="EMBL" id="MCN9243724.1"/>
    </source>
</evidence>
<sequence>MQQSVRRLLSVFFSGLLLAMGLSLLPAAPAQAATVSADAENVAKSAGERYALRSEANGLYVSVDPDNNGRMTANASTVGSKERFTLHTNHAGKNIALRSEATGFFATSELGATDNYKGMMQARGGSIGTWQQFTVESRESDGPMQIALKSVVSDNEKYISVEHASEGDDKDMLRARASSVGSWERFTLLRLGQAGTGGGAPTPAAAPASDLNVMTWNVCANNNPNCWDENLAGKDQVSAEIAARLPQPGSDHEILPDVIFFQEFCEKHAKPVEQALEARTGREWDVRFAPTQYSLGQLGESILGQYGVMAQKECAKADGLDRGSFGVALAVPAANTYYKGYTLQSPVSFIWKGEDTKAEQRPALCADLPERAVQVCTSHFSAGEGLDDPDGVYRKKQAAEFTGITELAPAGYHTVFGGDLNSVPPDSGWGGSDGKNSGVLSTMYASYRECAQLGDLNAARKGPATANAGDDGKATMKIDYIFAQRNAPFRSCAVSSTHGSSDHWTLYGTVALPAS</sequence>
<dbReference type="Proteomes" id="UP001523219">
    <property type="component" value="Unassembled WGS sequence"/>
</dbReference>
<dbReference type="Pfam" id="PF03372">
    <property type="entry name" value="Exo_endo_phos"/>
    <property type="match status" value="1"/>
</dbReference>
<accession>A0ABT0ZJE9</accession>
<name>A0ABT0ZJE9_9ACTN</name>